<evidence type="ECO:0000256" key="3">
    <source>
        <dbReference type="ARBA" id="ARBA00023125"/>
    </source>
</evidence>
<keyword evidence="9" id="KW-1185">Reference proteome</keyword>
<dbReference type="RefSeq" id="XP_033534242.1">
    <property type="nucleotide sequence ID" value="XM_033675727.1"/>
</dbReference>
<evidence type="ECO:0000256" key="5">
    <source>
        <dbReference type="ARBA" id="ARBA00023306"/>
    </source>
</evidence>
<evidence type="ECO:0008006" key="11">
    <source>
        <dbReference type="Google" id="ProtNLM"/>
    </source>
</evidence>
<protein>
    <recommendedName>
        <fullName evidence="11">Sister chromatid cohesion protein Ctf8</fullName>
    </recommendedName>
</protein>
<evidence type="ECO:0000256" key="2">
    <source>
        <dbReference type="ARBA" id="ARBA00022705"/>
    </source>
</evidence>
<accession>A0A6G1G3V0</accession>
<dbReference type="PANTHER" id="PTHR28605:SF1">
    <property type="entry name" value="CHROMOSOME TRANSMISSION FIDELITY FACTOR 8"/>
    <property type="match status" value="1"/>
</dbReference>
<evidence type="ECO:0000256" key="7">
    <source>
        <dbReference type="SAM" id="MobiDB-lite"/>
    </source>
</evidence>
<comment type="similarity">
    <text evidence="6">Belongs to the CTF8 family.</text>
</comment>
<evidence type="ECO:0000256" key="4">
    <source>
        <dbReference type="ARBA" id="ARBA00023242"/>
    </source>
</evidence>
<dbReference type="Proteomes" id="UP000504638">
    <property type="component" value="Unplaced"/>
</dbReference>
<dbReference type="GO" id="GO:0003677">
    <property type="term" value="F:DNA binding"/>
    <property type="evidence" value="ECO:0007669"/>
    <property type="project" value="UniProtKB-KW"/>
</dbReference>
<keyword evidence="4" id="KW-0539">Nucleus</keyword>
<evidence type="ECO:0000313" key="9">
    <source>
        <dbReference type="Proteomes" id="UP000504638"/>
    </source>
</evidence>
<dbReference type="OrthoDB" id="121932at2759"/>
<dbReference type="Pfam" id="PF09696">
    <property type="entry name" value="Ctf8"/>
    <property type="match status" value="1"/>
</dbReference>
<dbReference type="GO" id="GO:0031390">
    <property type="term" value="C:Ctf18 RFC-like complex"/>
    <property type="evidence" value="ECO:0007669"/>
    <property type="project" value="InterPro"/>
</dbReference>
<dbReference type="GO" id="GO:0006260">
    <property type="term" value="P:DNA replication"/>
    <property type="evidence" value="ECO:0007669"/>
    <property type="project" value="UniProtKB-KW"/>
</dbReference>
<feature type="non-terminal residue" evidence="8">
    <location>
        <position position="140"/>
    </location>
</feature>
<dbReference type="GeneID" id="54416297"/>
<dbReference type="GO" id="GO:0007064">
    <property type="term" value="P:mitotic sister chromatid cohesion"/>
    <property type="evidence" value="ECO:0007669"/>
    <property type="project" value="InterPro"/>
</dbReference>
<reference evidence="10" key="2">
    <citation type="submission" date="2020-04" db="EMBL/GenBank/DDBJ databases">
        <authorList>
            <consortium name="NCBI Genome Project"/>
        </authorList>
    </citation>
    <scope>NUCLEOTIDE SEQUENCE</scope>
    <source>
        <strain evidence="10">CBS 781.70</strain>
    </source>
</reference>
<evidence type="ECO:0000256" key="1">
    <source>
        <dbReference type="ARBA" id="ARBA00004123"/>
    </source>
</evidence>
<keyword evidence="3" id="KW-0238">DNA-binding</keyword>
<evidence type="ECO:0000313" key="8">
    <source>
        <dbReference type="EMBL" id="KAF1812611.1"/>
    </source>
</evidence>
<evidence type="ECO:0000313" key="10">
    <source>
        <dbReference type="RefSeq" id="XP_033534242.1"/>
    </source>
</evidence>
<name>A0A6G1G3V0_9PEZI</name>
<proteinExistence type="inferred from homology"/>
<dbReference type="InterPro" id="IPR018607">
    <property type="entry name" value="Ctf8"/>
</dbReference>
<sequence>MPTINIHPRPRDAQSDVPNPLPELLHTPTGLAILELQSSFAFPPRPSASNKRLGRLAFPLYDPSKPVDAQDASWMKKVWLYVGKHQRVAGEVKKLEKPLGVVRRREGSGEDGEGDDAVEELEVMEIVKWKIVFSNRPEPV</sequence>
<keyword evidence="5" id="KW-0131">Cell cycle</keyword>
<reference evidence="10" key="3">
    <citation type="submission" date="2025-04" db="UniProtKB">
        <authorList>
            <consortium name="RefSeq"/>
        </authorList>
    </citation>
    <scope>IDENTIFICATION</scope>
    <source>
        <strain evidence="10">CBS 781.70</strain>
    </source>
</reference>
<evidence type="ECO:0000256" key="6">
    <source>
        <dbReference type="ARBA" id="ARBA00038447"/>
    </source>
</evidence>
<reference evidence="8 10" key="1">
    <citation type="submission" date="2020-01" db="EMBL/GenBank/DDBJ databases">
        <authorList>
            <consortium name="DOE Joint Genome Institute"/>
            <person name="Haridas S."/>
            <person name="Albert R."/>
            <person name="Binder M."/>
            <person name="Bloem J."/>
            <person name="Labutti K."/>
            <person name="Salamov A."/>
            <person name="Andreopoulos B."/>
            <person name="Baker S.E."/>
            <person name="Barry K."/>
            <person name="Bills G."/>
            <person name="Bluhm B.H."/>
            <person name="Cannon C."/>
            <person name="Castanera R."/>
            <person name="Culley D.E."/>
            <person name="Daum C."/>
            <person name="Ezra D."/>
            <person name="Gonzalez J.B."/>
            <person name="Henrissat B."/>
            <person name="Kuo A."/>
            <person name="Liang C."/>
            <person name="Lipzen A."/>
            <person name="Lutzoni F."/>
            <person name="Magnuson J."/>
            <person name="Mondo S."/>
            <person name="Nolan M."/>
            <person name="Ohm R."/>
            <person name="Pangilinan J."/>
            <person name="Park H.-J."/>
            <person name="Ramirez L."/>
            <person name="Alfaro M."/>
            <person name="Sun H."/>
            <person name="Tritt A."/>
            <person name="Yoshinaga Y."/>
            <person name="Zwiers L.-H."/>
            <person name="Turgeon B.G."/>
            <person name="Goodwin S.B."/>
            <person name="Spatafora J.W."/>
            <person name="Crous P.W."/>
            <person name="Grigoriev I.V."/>
        </authorList>
    </citation>
    <scope>NUCLEOTIDE SEQUENCE</scope>
    <source>
        <strain evidence="8 10">CBS 781.70</strain>
    </source>
</reference>
<gene>
    <name evidence="8 10" type="ORF">P152DRAFT_381078</name>
</gene>
<feature type="region of interest" description="Disordered" evidence="7">
    <location>
        <begin position="1"/>
        <end position="22"/>
    </location>
</feature>
<organism evidence="8">
    <name type="scientific">Eremomyces bilateralis CBS 781.70</name>
    <dbReference type="NCBI Taxonomy" id="1392243"/>
    <lineage>
        <taxon>Eukaryota</taxon>
        <taxon>Fungi</taxon>
        <taxon>Dikarya</taxon>
        <taxon>Ascomycota</taxon>
        <taxon>Pezizomycotina</taxon>
        <taxon>Dothideomycetes</taxon>
        <taxon>Dothideomycetes incertae sedis</taxon>
        <taxon>Eremomycetales</taxon>
        <taxon>Eremomycetaceae</taxon>
        <taxon>Eremomyces</taxon>
    </lineage>
</organism>
<dbReference type="PANTHER" id="PTHR28605">
    <property type="entry name" value="CTF8, CHROMOSOME TRANSMISSION FIDELITY FACTOR 8 HOMOLOG (S. CEREVISIAE)"/>
    <property type="match status" value="1"/>
</dbReference>
<keyword evidence="2" id="KW-0235">DNA replication</keyword>
<dbReference type="AlphaFoldDB" id="A0A6G1G3V0"/>
<dbReference type="EMBL" id="ML975157">
    <property type="protein sequence ID" value="KAF1812611.1"/>
    <property type="molecule type" value="Genomic_DNA"/>
</dbReference>
<comment type="subcellular location">
    <subcellularLocation>
        <location evidence="1">Nucleus</location>
    </subcellularLocation>
</comment>